<comment type="similarity">
    <text evidence="7">Belongs to the NDK family.</text>
</comment>
<dbReference type="Gene3D" id="3.30.70.141">
    <property type="entry name" value="Nucleoside diphosphate kinase-like domain"/>
    <property type="match status" value="1"/>
</dbReference>
<evidence type="ECO:0000256" key="7">
    <source>
        <dbReference type="PROSITE-ProRule" id="PRU00706"/>
    </source>
</evidence>
<comment type="subcellular location">
    <subcellularLocation>
        <location evidence="1">Cell projection</location>
        <location evidence="1">Cilium</location>
    </subcellularLocation>
    <subcellularLocation>
        <location evidence="2">Cytoplasm</location>
        <location evidence="2">Cytoskeleton</location>
    </subcellularLocation>
</comment>
<dbReference type="SUPFAM" id="SSF48403">
    <property type="entry name" value="Ankyrin repeat"/>
    <property type="match status" value="1"/>
</dbReference>
<dbReference type="SMART" id="SM00676">
    <property type="entry name" value="DM10"/>
    <property type="match status" value="1"/>
</dbReference>
<evidence type="ECO:0000256" key="2">
    <source>
        <dbReference type="ARBA" id="ARBA00004245"/>
    </source>
</evidence>
<dbReference type="InterPro" id="IPR036850">
    <property type="entry name" value="NDK-like_dom_sf"/>
</dbReference>
<evidence type="ECO:0000256" key="1">
    <source>
        <dbReference type="ARBA" id="ARBA00004138"/>
    </source>
</evidence>
<comment type="caution">
    <text evidence="10">The sequence shown here is derived from an EMBL/GenBank/DDBJ whole genome shotgun (WGS) entry which is preliminary data.</text>
</comment>
<evidence type="ECO:0000256" key="8">
    <source>
        <dbReference type="SAM" id="MobiDB-lite"/>
    </source>
</evidence>
<dbReference type="Proteomes" id="UP000186817">
    <property type="component" value="Unassembled WGS sequence"/>
</dbReference>
<dbReference type="SUPFAM" id="SSF54919">
    <property type="entry name" value="Nucleoside diphosphate kinase, NDK"/>
    <property type="match status" value="1"/>
</dbReference>
<dbReference type="OrthoDB" id="270127at2759"/>
<keyword evidence="10" id="KW-0808">Transferase</keyword>
<dbReference type="SMART" id="SM00562">
    <property type="entry name" value="NDK"/>
    <property type="match status" value="1"/>
</dbReference>
<dbReference type="SMART" id="SM00248">
    <property type="entry name" value="ANK"/>
    <property type="match status" value="2"/>
</dbReference>
<keyword evidence="5" id="KW-0966">Cell projection</keyword>
<dbReference type="Gene3D" id="1.25.40.20">
    <property type="entry name" value="Ankyrin repeat-containing domain"/>
    <property type="match status" value="1"/>
</dbReference>
<dbReference type="OMA" id="HIVDCAP"/>
<dbReference type="PROSITE" id="PS50297">
    <property type="entry name" value="ANK_REP_REGION"/>
    <property type="match status" value="2"/>
</dbReference>
<dbReference type="Pfam" id="PF00334">
    <property type="entry name" value="NDK"/>
    <property type="match status" value="1"/>
</dbReference>
<dbReference type="PROSITE" id="PS50088">
    <property type="entry name" value="ANK_REPEAT"/>
    <property type="match status" value="2"/>
</dbReference>
<dbReference type="EMBL" id="LSRX01000724">
    <property type="protein sequence ID" value="OLP90200.1"/>
    <property type="molecule type" value="Genomic_DNA"/>
</dbReference>
<dbReference type="PANTHER" id="PTHR43109:SF2">
    <property type="entry name" value="NUCLEOSIDE DIPHOSPHATE KINASE 7"/>
    <property type="match status" value="1"/>
</dbReference>
<feature type="domain" description="DM10" evidence="9">
    <location>
        <begin position="171"/>
        <end position="262"/>
    </location>
</feature>
<feature type="non-terminal residue" evidence="10">
    <location>
        <position position="1"/>
    </location>
</feature>
<dbReference type="InterPro" id="IPR034907">
    <property type="entry name" value="NDK-like_dom"/>
</dbReference>
<dbReference type="PROSITE" id="PS51336">
    <property type="entry name" value="DM10"/>
    <property type="match status" value="1"/>
</dbReference>
<dbReference type="GO" id="GO:0005879">
    <property type="term" value="C:axonemal microtubule"/>
    <property type="evidence" value="ECO:0007669"/>
    <property type="project" value="TreeGrafter"/>
</dbReference>
<accession>A0A1Q9D4T0</accession>
<dbReference type="InterPro" id="IPR002110">
    <property type="entry name" value="Ankyrin_rpt"/>
</dbReference>
<feature type="compositionally biased region" description="Low complexity" evidence="8">
    <location>
        <begin position="133"/>
        <end position="142"/>
    </location>
</feature>
<dbReference type="GO" id="GO:0016301">
    <property type="term" value="F:kinase activity"/>
    <property type="evidence" value="ECO:0007669"/>
    <property type="project" value="UniProtKB-KW"/>
</dbReference>
<comment type="caution">
    <text evidence="7">Lacks conserved residue(s) required for the propagation of feature annotation.</text>
</comment>
<evidence type="ECO:0000256" key="3">
    <source>
        <dbReference type="ARBA" id="ARBA00022490"/>
    </source>
</evidence>
<keyword evidence="10" id="KW-0418">Kinase</keyword>
<dbReference type="PANTHER" id="PTHR43109">
    <property type="entry name" value="NUCLEOSIDE DIPHOSPHATE KINASE 7"/>
    <property type="match status" value="1"/>
</dbReference>
<dbReference type="Pfam" id="PF12796">
    <property type="entry name" value="Ank_2"/>
    <property type="match status" value="1"/>
</dbReference>
<dbReference type="InterPro" id="IPR037993">
    <property type="entry name" value="NDPk7B"/>
</dbReference>
<dbReference type="AlphaFoldDB" id="A0A1Q9D4T0"/>
<dbReference type="PROSITE" id="PS51374">
    <property type="entry name" value="NDPK_LIKE"/>
    <property type="match status" value="1"/>
</dbReference>
<evidence type="ECO:0000259" key="9">
    <source>
        <dbReference type="PROSITE" id="PS51336"/>
    </source>
</evidence>
<dbReference type="CDD" id="cd04412">
    <property type="entry name" value="NDPk7B"/>
    <property type="match status" value="1"/>
</dbReference>
<evidence type="ECO:0000256" key="6">
    <source>
        <dbReference type="PROSITE-ProRule" id="PRU00023"/>
    </source>
</evidence>
<keyword evidence="3" id="KW-0963">Cytoplasm</keyword>
<evidence type="ECO:0000313" key="11">
    <source>
        <dbReference type="Proteomes" id="UP000186817"/>
    </source>
</evidence>
<protein>
    <submittedName>
        <fullName evidence="10">Nucleoside diphosphate kinase 7</fullName>
    </submittedName>
</protein>
<feature type="region of interest" description="Disordered" evidence="8">
    <location>
        <begin position="102"/>
        <end position="146"/>
    </location>
</feature>
<gene>
    <name evidence="10" type="primary">NME7</name>
    <name evidence="10" type="ORF">AK812_SmicGene28259</name>
</gene>
<name>A0A1Q9D4T0_SYMMI</name>
<keyword evidence="4" id="KW-0206">Cytoskeleton</keyword>
<sequence>DATDKDGPEPRTAEHVPGLFWVFSGLRSSRQKEPAEAAAALGGLTPLDFAAGKGRAECVDLLLKAGAEKDATDIDGQTPLHKAAYKGHAECVDLLLKAGAEKDSQNKDGPGPQAKQHWMWQKVKPARHSSRRPAAPLGPDLGAPRRREEATCPAQLNLSGVRAFAHFDSMDSENFGFVVERYDAQADLMREYQLTVFRPHKGPLEVAMYDPKAHRSFLKRTPIPDLKLEDLTAGSTVTIYSRHLKVKAYADSHTRSTLESKRTSLAVLLQPPAFPRLGQIISQIESVSLKIKKFRLVNDSGPVVALEVMGDDADLLWSQCSAHLPSGSFKQVTRAEVEQYFADRERFPCTAAFDHCTLCIIRPHALKAGKAGEIIASIQSAGLEISAAEMLHLQHAEAAELLDVYKGVVPYHKEMVDGMSIAPMLALEVRAEDSAVGKLRELCGPYDVDMARHLRPQSLRARFGLDNANNGVHATDLEEDAELEVRYVFEMLAIQAR</sequence>
<evidence type="ECO:0000313" key="10">
    <source>
        <dbReference type="EMBL" id="OLP90200.1"/>
    </source>
</evidence>
<feature type="repeat" description="ANK" evidence="6">
    <location>
        <begin position="75"/>
        <end position="107"/>
    </location>
</feature>
<dbReference type="InterPro" id="IPR006602">
    <property type="entry name" value="DM10_dom"/>
</dbReference>
<dbReference type="InterPro" id="IPR036770">
    <property type="entry name" value="Ankyrin_rpt-contain_sf"/>
</dbReference>
<proteinExistence type="inferred from homology"/>
<evidence type="ECO:0000256" key="4">
    <source>
        <dbReference type="ARBA" id="ARBA00023212"/>
    </source>
</evidence>
<feature type="repeat" description="ANK" evidence="6">
    <location>
        <begin position="42"/>
        <end position="74"/>
    </location>
</feature>
<keyword evidence="11" id="KW-1185">Reference proteome</keyword>
<keyword evidence="6" id="KW-0040">ANK repeat</keyword>
<organism evidence="10 11">
    <name type="scientific">Symbiodinium microadriaticum</name>
    <name type="common">Dinoflagellate</name>
    <name type="synonym">Zooxanthella microadriatica</name>
    <dbReference type="NCBI Taxonomy" id="2951"/>
    <lineage>
        <taxon>Eukaryota</taxon>
        <taxon>Sar</taxon>
        <taxon>Alveolata</taxon>
        <taxon>Dinophyceae</taxon>
        <taxon>Suessiales</taxon>
        <taxon>Symbiodiniaceae</taxon>
        <taxon>Symbiodinium</taxon>
    </lineage>
</organism>
<reference evidence="10 11" key="1">
    <citation type="submission" date="2016-02" db="EMBL/GenBank/DDBJ databases">
        <title>Genome analysis of coral dinoflagellate symbionts highlights evolutionary adaptations to a symbiotic lifestyle.</title>
        <authorList>
            <person name="Aranda M."/>
            <person name="Li Y."/>
            <person name="Liew Y.J."/>
            <person name="Baumgarten S."/>
            <person name="Simakov O."/>
            <person name="Wilson M."/>
            <person name="Piel J."/>
            <person name="Ashoor H."/>
            <person name="Bougouffa S."/>
            <person name="Bajic V.B."/>
            <person name="Ryu T."/>
            <person name="Ravasi T."/>
            <person name="Bayer T."/>
            <person name="Micklem G."/>
            <person name="Kim H."/>
            <person name="Bhak J."/>
            <person name="Lajeunesse T.C."/>
            <person name="Voolstra C.R."/>
        </authorList>
    </citation>
    <scope>NUCLEOTIDE SEQUENCE [LARGE SCALE GENOMIC DNA]</scope>
    <source>
        <strain evidence="10 11">CCMP2467</strain>
    </source>
</reference>
<evidence type="ECO:0000256" key="5">
    <source>
        <dbReference type="ARBA" id="ARBA00023273"/>
    </source>
</evidence>